<dbReference type="SUPFAM" id="SSF51161">
    <property type="entry name" value="Trimeric LpxA-like enzymes"/>
    <property type="match status" value="1"/>
</dbReference>
<evidence type="ECO:0000256" key="1">
    <source>
        <dbReference type="ARBA" id="ARBA00007274"/>
    </source>
</evidence>
<dbReference type="OrthoDB" id="9815592at2"/>
<dbReference type="GO" id="GO:0016740">
    <property type="term" value="F:transferase activity"/>
    <property type="evidence" value="ECO:0007669"/>
    <property type="project" value="UniProtKB-KW"/>
</dbReference>
<gene>
    <name evidence="2" type="primary">wbxC</name>
    <name evidence="2" type="ordered locus">KVU_1879</name>
</gene>
<keyword evidence="3" id="KW-1185">Reference proteome</keyword>
<reference evidence="2 3" key="1">
    <citation type="journal article" date="2011" name="J. Bacteriol.">
        <title>Complete genome sequence of the industrial strain Ketogulonicigenium vulgare WSH-001.</title>
        <authorList>
            <person name="Liu L."/>
            <person name="Li Y."/>
            <person name="Zhang J."/>
            <person name="Zhou Z."/>
            <person name="Liu J."/>
            <person name="Li X."/>
            <person name="Zhou J."/>
            <person name="Du G."/>
            <person name="Wang L."/>
            <person name="Chen J."/>
        </authorList>
    </citation>
    <scope>NUCLEOTIDE SEQUENCE [LARGE SCALE GENOMIC DNA]</scope>
    <source>
        <strain evidence="2 3">WSH-001</strain>
    </source>
</reference>
<name>F9Y428_KETVW</name>
<dbReference type="InterPro" id="IPR050179">
    <property type="entry name" value="Trans_hexapeptide_repeat"/>
</dbReference>
<dbReference type="RefSeq" id="WP_013385085.1">
    <property type="nucleotide sequence ID" value="NC_017384.1"/>
</dbReference>
<dbReference type="HOGENOM" id="CLU_081811_0_1_5"/>
<protein>
    <submittedName>
        <fullName evidence="2">Putative acetyl transferase protein</fullName>
    </submittedName>
</protein>
<dbReference type="KEGG" id="kvl:KVU_1879"/>
<accession>F9Y428</accession>
<organism evidence="2 3">
    <name type="scientific">Ketogulonicigenium vulgare (strain WSH-001)</name>
    <dbReference type="NCBI Taxonomy" id="759362"/>
    <lineage>
        <taxon>Bacteria</taxon>
        <taxon>Pseudomonadati</taxon>
        <taxon>Pseudomonadota</taxon>
        <taxon>Alphaproteobacteria</taxon>
        <taxon>Rhodobacterales</taxon>
        <taxon>Roseobacteraceae</taxon>
        <taxon>Ketogulonicigenium</taxon>
    </lineage>
</organism>
<dbReference type="EMBL" id="CP002018">
    <property type="protein sequence ID" value="AEM41719.1"/>
    <property type="molecule type" value="Genomic_DNA"/>
</dbReference>
<evidence type="ECO:0000313" key="3">
    <source>
        <dbReference type="Proteomes" id="UP000000692"/>
    </source>
</evidence>
<dbReference type="PANTHER" id="PTHR43300">
    <property type="entry name" value="ACETYLTRANSFERASE"/>
    <property type="match status" value="1"/>
</dbReference>
<dbReference type="AlphaFoldDB" id="F9Y428"/>
<dbReference type="Gene3D" id="2.160.10.10">
    <property type="entry name" value="Hexapeptide repeat proteins"/>
    <property type="match status" value="1"/>
</dbReference>
<comment type="similarity">
    <text evidence="1">Belongs to the transferase hexapeptide repeat family.</text>
</comment>
<dbReference type="eggNOG" id="COG0110">
    <property type="taxonomic scope" value="Bacteria"/>
</dbReference>
<dbReference type="InterPro" id="IPR011004">
    <property type="entry name" value="Trimer_LpxA-like_sf"/>
</dbReference>
<keyword evidence="2" id="KW-0808">Transferase</keyword>
<evidence type="ECO:0000313" key="2">
    <source>
        <dbReference type="EMBL" id="AEM41719.1"/>
    </source>
</evidence>
<dbReference type="Proteomes" id="UP000000692">
    <property type="component" value="Chromosome"/>
</dbReference>
<proteinExistence type="inferred from homology"/>
<sequence>MMKSTAEYDEVVVFGTRGNALLMLNEAELLWQGRVRVVAMVDELSNGHLHPVLGVPVLSRDERLKLYPDVPVLIMAGGIPLRKRIFHDLVAEGATIGNISTLGMEGVDKGTIFSHGTICGPRTRIGPNTRFGIGTLIEATLVGHDVTVGDFAVLSAECLVLSHIDIGAEVNIAPGAVIMNGTPQRPIRIGEGAVIGVGAVVLRDVPAGAKMIGNPAMPIRKWLKLQKMLDEM</sequence>
<dbReference type="PANTHER" id="PTHR43300:SF7">
    <property type="entry name" value="UDP-N-ACETYLBACILLOSAMINE N-ACETYLTRANSFERASE"/>
    <property type="match status" value="1"/>
</dbReference>